<dbReference type="RefSeq" id="WP_130774560.1">
    <property type="nucleotide sequence ID" value="NZ_SIMR01000009.1"/>
</dbReference>
<evidence type="ECO:0000313" key="2">
    <source>
        <dbReference type="EMBL" id="TBC01918.1"/>
    </source>
</evidence>
<sequence length="187" mass="20630">MTISLQVPSEATSETFSRAMEALGAHPDQPRNQRAFRYLPPFRKLVLSRIAAQRAELAAATPVGWQYFISDSLGAAVIDLSDKILDTFSSVRRGAFAERYENVLKSIEADRGAAAANYRAEVLEIPQIGTCAVMARESYDVWFYPVCLNGKISELSFLSEHEFFASVPKPQRSPDNESGNEPSGPVI</sequence>
<organism evidence="2 3">
    <name type="scientific">Rhizobium ruizarguesonis</name>
    <dbReference type="NCBI Taxonomy" id="2081791"/>
    <lineage>
        <taxon>Bacteria</taxon>
        <taxon>Pseudomonadati</taxon>
        <taxon>Pseudomonadota</taxon>
        <taxon>Alphaproteobacteria</taxon>
        <taxon>Hyphomicrobiales</taxon>
        <taxon>Rhizobiaceae</taxon>
        <taxon>Rhizobium/Agrobacterium group</taxon>
        <taxon>Rhizobium</taxon>
    </lineage>
</organism>
<dbReference type="Proteomes" id="UP000294215">
    <property type="component" value="Unassembled WGS sequence"/>
</dbReference>
<feature type="region of interest" description="Disordered" evidence="1">
    <location>
        <begin position="167"/>
        <end position="187"/>
    </location>
</feature>
<comment type="caution">
    <text evidence="2">The sequence shown here is derived from an EMBL/GenBank/DDBJ whole genome shotgun (WGS) entry which is preliminary data.</text>
</comment>
<gene>
    <name evidence="2" type="ORF">ELH40_37970</name>
</gene>
<reference evidence="2 3" key="1">
    <citation type="submission" date="2019-02" db="EMBL/GenBank/DDBJ databases">
        <title>The genomic architecture of introgression among sibling species of bacteria.</title>
        <authorList>
            <person name="Cavassim M.I.A."/>
            <person name="Moeskjaer S."/>
            <person name="Moslemi C."/>
            <person name="Fields B."/>
            <person name="Bachmann A."/>
            <person name="Vilhjalmsson B."/>
            <person name="Schierup M.H."/>
            <person name="Young J.P.W."/>
            <person name="Andersen S.U."/>
        </authorList>
    </citation>
    <scope>NUCLEOTIDE SEQUENCE [LARGE SCALE GENOMIC DNA]</scope>
    <source>
        <strain evidence="2 3">SM92</strain>
    </source>
</reference>
<name>A0AB38HR52_9HYPH</name>
<evidence type="ECO:0000256" key="1">
    <source>
        <dbReference type="SAM" id="MobiDB-lite"/>
    </source>
</evidence>
<dbReference type="EMBL" id="SIMR01000009">
    <property type="protein sequence ID" value="TBC01918.1"/>
    <property type="molecule type" value="Genomic_DNA"/>
</dbReference>
<evidence type="ECO:0000313" key="3">
    <source>
        <dbReference type="Proteomes" id="UP000294215"/>
    </source>
</evidence>
<dbReference type="AlphaFoldDB" id="A0AB38HR52"/>
<accession>A0AB38HR52</accession>
<proteinExistence type="predicted"/>
<protein>
    <submittedName>
        <fullName evidence="2">Uncharacterized protein</fullName>
    </submittedName>
</protein>